<reference evidence="2 3" key="1">
    <citation type="submission" date="2021-08" db="EMBL/GenBank/DDBJ databases">
        <title>WGS of actinomycetes from Thailand.</title>
        <authorList>
            <person name="Thawai C."/>
        </authorList>
    </citation>
    <scope>NUCLEOTIDE SEQUENCE [LARGE SCALE GENOMIC DNA]</scope>
    <source>
        <strain evidence="2 3">PLK6-54</strain>
    </source>
</reference>
<evidence type="ECO:0000313" key="3">
    <source>
        <dbReference type="Proteomes" id="UP000778578"/>
    </source>
</evidence>
<sequence length="166" mass="16616">MILTAAVGCGTAGHASPARSAGRTAHTVATVTTAPAAVRKAAPAQAAAADADAKPENDPARPQSLPDGLKVLYQTHGVRGPAQLTTLARIPRGTLGVVALCKGPGSIRVHLGTIASMDVACGTPGVYNEIALDGARTSVALSVTASPQNAWALTLGWTSVIDHPAD</sequence>
<dbReference type="RefSeq" id="WP_222966737.1">
    <property type="nucleotide sequence ID" value="NZ_JAINZZ010000041.1"/>
</dbReference>
<organism evidence="2 3">
    <name type="scientific">Actinacidiphila acidipaludis</name>
    <dbReference type="NCBI Taxonomy" id="2873382"/>
    <lineage>
        <taxon>Bacteria</taxon>
        <taxon>Bacillati</taxon>
        <taxon>Actinomycetota</taxon>
        <taxon>Actinomycetes</taxon>
        <taxon>Kitasatosporales</taxon>
        <taxon>Streptomycetaceae</taxon>
        <taxon>Actinacidiphila</taxon>
    </lineage>
</organism>
<accession>A0ABS7QD26</accession>
<evidence type="ECO:0008006" key="4">
    <source>
        <dbReference type="Google" id="ProtNLM"/>
    </source>
</evidence>
<keyword evidence="3" id="KW-1185">Reference proteome</keyword>
<comment type="caution">
    <text evidence="2">The sequence shown here is derived from an EMBL/GenBank/DDBJ whole genome shotgun (WGS) entry which is preliminary data.</text>
</comment>
<dbReference type="EMBL" id="JAINZZ010000041">
    <property type="protein sequence ID" value="MBY8881064.1"/>
    <property type="molecule type" value="Genomic_DNA"/>
</dbReference>
<proteinExistence type="predicted"/>
<dbReference type="Proteomes" id="UP000778578">
    <property type="component" value="Unassembled WGS sequence"/>
</dbReference>
<gene>
    <name evidence="2" type="ORF">K7862_25995</name>
</gene>
<evidence type="ECO:0000256" key="1">
    <source>
        <dbReference type="SAM" id="MobiDB-lite"/>
    </source>
</evidence>
<name>A0ABS7QD26_9ACTN</name>
<feature type="region of interest" description="Disordered" evidence="1">
    <location>
        <begin position="42"/>
        <end position="67"/>
    </location>
</feature>
<protein>
    <recommendedName>
        <fullName evidence="4">Lipoprotein</fullName>
    </recommendedName>
</protein>
<evidence type="ECO:0000313" key="2">
    <source>
        <dbReference type="EMBL" id="MBY8881064.1"/>
    </source>
</evidence>